<evidence type="ECO:0000313" key="5">
    <source>
        <dbReference type="Proteomes" id="UP000242913"/>
    </source>
</evidence>
<keyword evidence="1" id="KW-1133">Transmembrane helix</keyword>
<reference evidence="4 5" key="1">
    <citation type="submission" date="2015-12" db="EMBL/GenBank/DDBJ databases">
        <title>Draft genome of the nematode, Onchocerca flexuosa.</title>
        <authorList>
            <person name="Mitreva M."/>
        </authorList>
    </citation>
    <scope>NUCLEOTIDE SEQUENCE [LARGE SCALE GENOMIC DNA]</scope>
    <source>
        <strain evidence="4">Red Deer</strain>
    </source>
</reference>
<evidence type="ECO:0000259" key="3">
    <source>
        <dbReference type="Pfam" id="PF10192"/>
    </source>
</evidence>
<dbReference type="EMBL" id="KZ270009">
    <property type="protein sequence ID" value="OZC08407.1"/>
    <property type="molecule type" value="Genomic_DNA"/>
</dbReference>
<evidence type="ECO:0000256" key="2">
    <source>
        <dbReference type="SAM" id="SignalP"/>
    </source>
</evidence>
<feature type="domain" description="GPR180/TMEM145 transmembrane" evidence="3">
    <location>
        <begin position="214"/>
        <end position="400"/>
    </location>
</feature>
<dbReference type="GO" id="GO:0007186">
    <property type="term" value="P:G protein-coupled receptor signaling pathway"/>
    <property type="evidence" value="ECO:0007669"/>
    <property type="project" value="InterPro"/>
</dbReference>
<feature type="transmembrane region" description="Helical" evidence="1">
    <location>
        <begin position="233"/>
        <end position="253"/>
    </location>
</feature>
<dbReference type="Proteomes" id="UP000242913">
    <property type="component" value="Unassembled WGS sequence"/>
</dbReference>
<feature type="transmembrane region" description="Helical" evidence="1">
    <location>
        <begin position="265"/>
        <end position="296"/>
    </location>
</feature>
<accession>A0A238BSR7</accession>
<keyword evidence="1" id="KW-0812">Transmembrane</keyword>
<proteinExistence type="predicted"/>
<feature type="transmembrane region" description="Helical" evidence="1">
    <location>
        <begin position="316"/>
        <end position="334"/>
    </location>
</feature>
<dbReference type="InterPro" id="IPR047831">
    <property type="entry name" value="GPR180/TMEM145"/>
</dbReference>
<feature type="transmembrane region" description="Helical" evidence="1">
    <location>
        <begin position="385"/>
        <end position="405"/>
    </location>
</feature>
<sequence length="459" mass="52249">MSQYLSVCNFPHILLIELIYCVILQRSQSLRIVGTWSSRISQFSILAKFGFQQIDPLDAEHSRGFVYGNVSSQIINGARGVLLIVPKTLVNGFLDKAALEQSCDSLLQNISLLAFEAECLPDGKGDVMRWIPCPAGKLCVEENMPEKVVNDSQMTLRIEEPSTPQYWYVIIVACYLDTHCLWKSSVKEVIVHYDLWLTNGSPFMRYLNPFGHQFSFEEQGILFARLLGEIARLMSTCLLCLLLILLGHGWSFGNSSEILLYSNVVIIWGLLTSAHFLLFFISFVSSFSTFAYYYLLQNMQFFVDDVLQDIDIFKSWPGHGMILIRMLQALWFFIQIRRLINEESEEQKAVFLAHFGAGFLVWFVCILGLGIIVSLISALWRFKMILVITTAANFAAVTCLVHLFWSTSSNRHYFLADIISHRRFVLANENEDEDFENLLISDNADADADSLVSSILENI</sequence>
<feature type="transmembrane region" description="Helical" evidence="1">
    <location>
        <begin position="355"/>
        <end position="379"/>
    </location>
</feature>
<dbReference type="Pfam" id="PF10192">
    <property type="entry name" value="GPR180-TMEM145_TM"/>
    <property type="match status" value="1"/>
</dbReference>
<dbReference type="GO" id="GO:0019236">
    <property type="term" value="P:response to pheromone"/>
    <property type="evidence" value="ECO:0007669"/>
    <property type="project" value="InterPro"/>
</dbReference>
<evidence type="ECO:0000256" key="1">
    <source>
        <dbReference type="SAM" id="Phobius"/>
    </source>
</evidence>
<name>A0A238BSR7_9BILA</name>
<keyword evidence="1" id="KW-0472">Membrane</keyword>
<evidence type="ECO:0000313" key="4">
    <source>
        <dbReference type="EMBL" id="OZC08407.1"/>
    </source>
</evidence>
<organism evidence="4 5">
    <name type="scientific">Onchocerca flexuosa</name>
    <dbReference type="NCBI Taxonomy" id="387005"/>
    <lineage>
        <taxon>Eukaryota</taxon>
        <taxon>Metazoa</taxon>
        <taxon>Ecdysozoa</taxon>
        <taxon>Nematoda</taxon>
        <taxon>Chromadorea</taxon>
        <taxon>Rhabditida</taxon>
        <taxon>Spirurina</taxon>
        <taxon>Spiruromorpha</taxon>
        <taxon>Filarioidea</taxon>
        <taxon>Onchocercidae</taxon>
        <taxon>Onchocerca</taxon>
    </lineage>
</organism>
<dbReference type="OrthoDB" id="45670at2759"/>
<keyword evidence="2" id="KW-0732">Signal</keyword>
<feature type="signal peptide" evidence="2">
    <location>
        <begin position="1"/>
        <end position="29"/>
    </location>
</feature>
<dbReference type="PANTHER" id="PTHR23252">
    <property type="entry name" value="INTIMAL THICKNESS RECEPTOR-RELATED"/>
    <property type="match status" value="1"/>
</dbReference>
<dbReference type="PANTHER" id="PTHR23252:SF43">
    <property type="entry name" value="INTIMAL THICKNESS RELATED RECEPTOR IRP DOMAIN-CONTAINING PROTEIN"/>
    <property type="match status" value="1"/>
</dbReference>
<gene>
    <name evidence="4" type="ORF">X798_04607</name>
</gene>
<dbReference type="AlphaFoldDB" id="A0A238BSR7"/>
<keyword evidence="5" id="KW-1185">Reference proteome</keyword>
<feature type="chain" id="PRO_5012240827" description="GPR180/TMEM145 transmembrane domain-containing protein" evidence="2">
    <location>
        <begin position="30"/>
        <end position="459"/>
    </location>
</feature>
<protein>
    <recommendedName>
        <fullName evidence="3">GPR180/TMEM145 transmembrane domain-containing protein</fullName>
    </recommendedName>
</protein>
<dbReference type="InterPro" id="IPR019336">
    <property type="entry name" value="GPR180/TMEM145_TM"/>
</dbReference>